<proteinExistence type="predicted"/>
<dbReference type="Proteomes" id="UP000318413">
    <property type="component" value="Unassembled WGS sequence"/>
</dbReference>
<feature type="domain" description="Rcc01698-like C-terminal" evidence="2">
    <location>
        <begin position="470"/>
        <end position="564"/>
    </location>
</feature>
<organism evidence="3 4">
    <name type="scientific">Sphingomonas oligophenolica</name>
    <dbReference type="NCBI Taxonomy" id="301154"/>
    <lineage>
        <taxon>Bacteria</taxon>
        <taxon>Pseudomonadati</taxon>
        <taxon>Pseudomonadota</taxon>
        <taxon>Alphaproteobacteria</taxon>
        <taxon>Sphingomonadales</taxon>
        <taxon>Sphingomonadaceae</taxon>
        <taxon>Sphingomonas</taxon>
    </lineage>
</organism>
<comment type="caution">
    <text evidence="3">The sequence shown here is derived from an EMBL/GenBank/DDBJ whole genome shotgun (WGS) entry which is preliminary data.</text>
</comment>
<dbReference type="EMBL" id="RCZK01000001">
    <property type="protein sequence ID" value="TPG15385.1"/>
    <property type="molecule type" value="Genomic_DNA"/>
</dbReference>
<gene>
    <name evidence="3" type="ORF">EAH84_00820</name>
</gene>
<protein>
    <submittedName>
        <fullName evidence="3">Uncharacterized protein</fullName>
    </submittedName>
</protein>
<dbReference type="InterPro" id="IPR032876">
    <property type="entry name" value="J_dom"/>
</dbReference>
<dbReference type="Pfam" id="PF13550">
    <property type="entry name" value="Phage-tail_3"/>
    <property type="match status" value="1"/>
</dbReference>
<evidence type="ECO:0000313" key="3">
    <source>
        <dbReference type="EMBL" id="TPG15385.1"/>
    </source>
</evidence>
<reference evidence="3 4" key="1">
    <citation type="journal article" date="2019" name="Environ. Microbiol.">
        <title>Species interactions and distinct microbial communities in high Arctic permafrost affected cryosols are associated with the CH4 and CO2 gas fluxes.</title>
        <authorList>
            <person name="Altshuler I."/>
            <person name="Hamel J."/>
            <person name="Turney S."/>
            <person name="Magnuson E."/>
            <person name="Levesque R."/>
            <person name="Greer C."/>
            <person name="Whyte L.G."/>
        </authorList>
    </citation>
    <scope>NUCLEOTIDE SEQUENCE [LARGE SCALE GENOMIC DNA]</scope>
    <source>
        <strain evidence="3 4">S5.1</strain>
    </source>
</reference>
<sequence length="709" mass="72956">MATLVLTAVGAAVGGPIGAVIGRSVDTRIFRPATREGPRLTDLALQTSSYGTQIPKLFGTIRVAGTVIWATDLIETRTTVGGSKGQPSTATYSYSASFAVVLSARAIRGVRRIWAEGKLLRGAAGDWKATTGFRLYLGDEDQPVDPLIASAEPTTPAYRGCAYAVFEALHLGDFGNRIPSLTFEVVADEGAVAAGAIAMALADEVDAEVAQQLEGYAAAGDSVAGVLDSLAVISGAWWSPGGARLTMRDAAGDPVMLADDAVVATGAGQRRARAIAAIDTVPRTLSVAHHDPARDYQIGVQQAVRPGAGTQAARIELPAVLTASAARGIAERALVIAEAMRIRRTVSAGIDAIGLVPGSAVAIIDEQGIWRARSVMVEGMATRVELAPVTIAPITGAASSGQVLGAPDRLIGATMLRAFDIPPLGDDVLGAPRLSVVATGTEPGWRGAALLYSLDDGESWIAAGATAAPATLGVVELPPGDGPATLADRRNVLIAVLARADMMLGDADDIGLSQGRNLALVGDELIQFARATPLGDARWRLSGLRRGVRGTDWASAAHQAGEAFTLIEREAVGTIDLPLGSIGQGVALLATGVGDVAGPAAATAAVSGGSVVPPSPVHLHAAVLKGGGWQLSWTRRSRQGWAWADLVDAPLVEETERYAVTILAPDGAVSNWEVTAPSIELPTAPEPGARVEIRQRGTHGTSHAAVIMI</sequence>
<dbReference type="RefSeq" id="WP_140866261.1">
    <property type="nucleotide sequence ID" value="NZ_RCZK01000001.1"/>
</dbReference>
<evidence type="ECO:0000259" key="2">
    <source>
        <dbReference type="Pfam" id="PF23666"/>
    </source>
</evidence>
<accession>A0A502CP11</accession>
<keyword evidence="4" id="KW-1185">Reference proteome</keyword>
<dbReference type="AlphaFoldDB" id="A0A502CP11"/>
<evidence type="ECO:0000313" key="4">
    <source>
        <dbReference type="Proteomes" id="UP000318413"/>
    </source>
</evidence>
<dbReference type="Pfam" id="PF23666">
    <property type="entry name" value="Rcc01698_C"/>
    <property type="match status" value="1"/>
</dbReference>
<name>A0A502CP11_9SPHN</name>
<dbReference type="InterPro" id="IPR056490">
    <property type="entry name" value="Rcc01698_C"/>
</dbReference>
<feature type="domain" description="Tip attachment protein J" evidence="1">
    <location>
        <begin position="241"/>
        <end position="371"/>
    </location>
</feature>
<dbReference type="OrthoDB" id="8445115at2"/>
<evidence type="ECO:0000259" key="1">
    <source>
        <dbReference type="Pfam" id="PF13550"/>
    </source>
</evidence>